<evidence type="ECO:0000313" key="2">
    <source>
        <dbReference type="EMBL" id="MBG0738650.1"/>
    </source>
</evidence>
<dbReference type="Proteomes" id="UP000655366">
    <property type="component" value="Unassembled WGS sequence"/>
</dbReference>
<feature type="domain" description="N-acetyltransferase" evidence="1">
    <location>
        <begin position="24"/>
        <end position="162"/>
    </location>
</feature>
<gene>
    <name evidence="2" type="ORF">IV500_04345</name>
</gene>
<evidence type="ECO:0000259" key="1">
    <source>
        <dbReference type="PROSITE" id="PS51186"/>
    </source>
</evidence>
<name>A0A931CM16_9MICC</name>
<dbReference type="AlphaFoldDB" id="A0A931CM16"/>
<dbReference type="InterPro" id="IPR000182">
    <property type="entry name" value="GNAT_dom"/>
</dbReference>
<dbReference type="Pfam" id="PF13508">
    <property type="entry name" value="Acetyltransf_7"/>
    <property type="match status" value="1"/>
</dbReference>
<dbReference type="InterPro" id="IPR016181">
    <property type="entry name" value="Acyl_CoA_acyltransferase"/>
</dbReference>
<organism evidence="2 3">
    <name type="scientific">Arthrobacter terrae</name>
    <dbReference type="NCBI Taxonomy" id="2935737"/>
    <lineage>
        <taxon>Bacteria</taxon>
        <taxon>Bacillati</taxon>
        <taxon>Actinomycetota</taxon>
        <taxon>Actinomycetes</taxon>
        <taxon>Micrococcales</taxon>
        <taxon>Micrococcaceae</taxon>
        <taxon>Arthrobacter</taxon>
    </lineage>
</organism>
<accession>A0A931CM16</accession>
<evidence type="ECO:0000313" key="3">
    <source>
        <dbReference type="Proteomes" id="UP000655366"/>
    </source>
</evidence>
<dbReference type="RefSeq" id="WP_196395605.1">
    <property type="nucleotide sequence ID" value="NZ_JADNYM010000005.1"/>
</dbReference>
<reference evidence="2 3" key="1">
    <citation type="submission" date="2020-11" db="EMBL/GenBank/DDBJ databases">
        <title>Arthrobacter antarcticus sp. nov., isolated from Antarctic Soil.</title>
        <authorList>
            <person name="Li J."/>
        </authorList>
    </citation>
    <scope>NUCLEOTIDE SEQUENCE [LARGE SCALE GENOMIC DNA]</scope>
    <source>
        <strain evidence="2 3">Z1-20</strain>
    </source>
</reference>
<sequence length="162" mass="17367">MPLIAHSPLLTTANRKPAALLEAPTVRHGSSGDLAGIADLFREQLDREPSLRLIEEALESFPSAVAVSEGYVTGFAYCGYMAPDLVELMNITVHAGCRSTGVGTAMLKLVEGLLVPEAKAVMLTNSTLYSDGKRPATNFYLRNGYALVASTGSTNMFWKDLT</sequence>
<proteinExistence type="predicted"/>
<dbReference type="Gene3D" id="3.40.630.30">
    <property type="match status" value="1"/>
</dbReference>
<dbReference type="GO" id="GO:0016747">
    <property type="term" value="F:acyltransferase activity, transferring groups other than amino-acyl groups"/>
    <property type="evidence" value="ECO:0007669"/>
    <property type="project" value="InterPro"/>
</dbReference>
<dbReference type="EMBL" id="JADNYM010000005">
    <property type="protein sequence ID" value="MBG0738650.1"/>
    <property type="molecule type" value="Genomic_DNA"/>
</dbReference>
<dbReference type="PROSITE" id="PS51186">
    <property type="entry name" value="GNAT"/>
    <property type="match status" value="1"/>
</dbReference>
<protein>
    <submittedName>
        <fullName evidence="2">GNAT family N-acetyltransferase</fullName>
    </submittedName>
</protein>
<dbReference type="SUPFAM" id="SSF55729">
    <property type="entry name" value="Acyl-CoA N-acyltransferases (Nat)"/>
    <property type="match status" value="1"/>
</dbReference>
<keyword evidence="3" id="KW-1185">Reference proteome</keyword>
<comment type="caution">
    <text evidence="2">The sequence shown here is derived from an EMBL/GenBank/DDBJ whole genome shotgun (WGS) entry which is preliminary data.</text>
</comment>